<dbReference type="EMBL" id="ML119053">
    <property type="protein sequence ID" value="ROT39792.1"/>
    <property type="molecule type" value="Genomic_DNA"/>
</dbReference>
<dbReference type="AlphaFoldDB" id="A0A3N2PZ81"/>
<dbReference type="Proteomes" id="UP000272025">
    <property type="component" value="Unassembled WGS sequence"/>
</dbReference>
<dbReference type="RefSeq" id="XP_028467598.1">
    <property type="nucleotide sequence ID" value="XM_028614082.1"/>
</dbReference>
<dbReference type="GeneID" id="39582560"/>
<evidence type="ECO:0000313" key="2">
    <source>
        <dbReference type="Proteomes" id="UP000272025"/>
    </source>
</evidence>
<gene>
    <name evidence="1" type="ORF">SODALDRAFT_358209</name>
</gene>
<protein>
    <submittedName>
        <fullName evidence="1">Uncharacterized protein</fullName>
    </submittedName>
</protein>
<evidence type="ECO:0000313" key="1">
    <source>
        <dbReference type="EMBL" id="ROT39792.1"/>
    </source>
</evidence>
<accession>A0A3N2PZ81</accession>
<sequence length="233" mass="26134">MEEDVGADSADLSLSQPELFTPLWGDSGSHYNDKLLIQPIETTTQYGSTGVEFTAFDSGRRSPYERYSLDLLCANQAIRHVSHLINVYMSPVTRDYPLSSKSCHMYSLNTVSYHTSRITLSLPRLCAIYTSRAWYGDGGLMRQTILQNAEGCAPVCMTQGAQSSVNELWHPSTIHVDLHDEKAACMRSVYELRRCGTSHRSINLRRYSEFLLGDSRDELCLLSEEKHVSAALA</sequence>
<organism evidence="1 2">
    <name type="scientific">Sodiomyces alkalinus (strain CBS 110278 / VKM F-3762 / F11)</name>
    <name type="common">Alkaliphilic filamentous fungus</name>
    <dbReference type="NCBI Taxonomy" id="1314773"/>
    <lineage>
        <taxon>Eukaryota</taxon>
        <taxon>Fungi</taxon>
        <taxon>Dikarya</taxon>
        <taxon>Ascomycota</taxon>
        <taxon>Pezizomycotina</taxon>
        <taxon>Sordariomycetes</taxon>
        <taxon>Hypocreomycetidae</taxon>
        <taxon>Glomerellales</taxon>
        <taxon>Plectosphaerellaceae</taxon>
        <taxon>Sodiomyces</taxon>
    </lineage>
</organism>
<name>A0A3N2PZ81_SODAK</name>
<reference evidence="1 2" key="1">
    <citation type="journal article" date="2018" name="Mol. Ecol.">
        <title>The obligate alkalophilic soda-lake fungus Sodiomyces alkalinus has shifted to a protein diet.</title>
        <authorList>
            <person name="Grum-Grzhimaylo A.A."/>
            <person name="Falkoski D.L."/>
            <person name="van den Heuvel J."/>
            <person name="Valero-Jimenez C.A."/>
            <person name="Min B."/>
            <person name="Choi I.G."/>
            <person name="Lipzen A."/>
            <person name="Daum C.G."/>
            <person name="Aanen D.K."/>
            <person name="Tsang A."/>
            <person name="Henrissat B."/>
            <person name="Bilanenko E.N."/>
            <person name="de Vries R.P."/>
            <person name="van Kan J.A.L."/>
            <person name="Grigoriev I.V."/>
            <person name="Debets A.J.M."/>
        </authorList>
    </citation>
    <scope>NUCLEOTIDE SEQUENCE [LARGE SCALE GENOMIC DNA]</scope>
    <source>
        <strain evidence="1 2">F11</strain>
    </source>
</reference>
<keyword evidence="2" id="KW-1185">Reference proteome</keyword>
<proteinExistence type="predicted"/>